<reference evidence="2" key="2">
    <citation type="submission" date="2015-01" db="EMBL/GenBank/DDBJ databases">
        <title>Evolutionary Origins and Diversification of the Mycorrhizal Mutualists.</title>
        <authorList>
            <consortium name="DOE Joint Genome Institute"/>
            <consortium name="Mycorrhizal Genomics Consortium"/>
            <person name="Kohler A."/>
            <person name="Kuo A."/>
            <person name="Nagy L.G."/>
            <person name="Floudas D."/>
            <person name="Copeland A."/>
            <person name="Barry K.W."/>
            <person name="Cichocki N."/>
            <person name="Veneault-Fourrey C."/>
            <person name="LaButti K."/>
            <person name="Lindquist E.A."/>
            <person name="Lipzen A."/>
            <person name="Lundell T."/>
            <person name="Morin E."/>
            <person name="Murat C."/>
            <person name="Riley R."/>
            <person name="Ohm R."/>
            <person name="Sun H."/>
            <person name="Tunlid A."/>
            <person name="Henrissat B."/>
            <person name="Grigoriev I.V."/>
            <person name="Hibbett D.S."/>
            <person name="Martin F."/>
        </authorList>
    </citation>
    <scope>NUCLEOTIDE SEQUENCE [LARGE SCALE GENOMIC DNA]</scope>
    <source>
        <strain evidence="2">h7</strain>
    </source>
</reference>
<name>A0A0C3BLF7_HEBCY</name>
<dbReference type="HOGENOM" id="CLU_067890_0_0_1"/>
<gene>
    <name evidence="1" type="ORF">M413DRAFT_448354</name>
</gene>
<dbReference type="PANTHER" id="PTHR34071:SF2">
    <property type="entry name" value="FLAVIN-NUCLEOTIDE-BINDING PROTEIN"/>
    <property type="match status" value="1"/>
</dbReference>
<evidence type="ECO:0000313" key="1">
    <source>
        <dbReference type="EMBL" id="KIM37535.1"/>
    </source>
</evidence>
<organism evidence="1 2">
    <name type="scientific">Hebeloma cylindrosporum</name>
    <dbReference type="NCBI Taxonomy" id="76867"/>
    <lineage>
        <taxon>Eukaryota</taxon>
        <taxon>Fungi</taxon>
        <taxon>Dikarya</taxon>
        <taxon>Basidiomycota</taxon>
        <taxon>Agaricomycotina</taxon>
        <taxon>Agaricomycetes</taxon>
        <taxon>Agaricomycetidae</taxon>
        <taxon>Agaricales</taxon>
        <taxon>Agaricineae</taxon>
        <taxon>Hymenogastraceae</taxon>
        <taxon>Hebeloma</taxon>
    </lineage>
</organism>
<evidence type="ECO:0000313" key="2">
    <source>
        <dbReference type="Proteomes" id="UP000053424"/>
    </source>
</evidence>
<reference evidence="1 2" key="1">
    <citation type="submission" date="2014-04" db="EMBL/GenBank/DDBJ databases">
        <authorList>
            <consortium name="DOE Joint Genome Institute"/>
            <person name="Kuo A."/>
            <person name="Gay G."/>
            <person name="Dore J."/>
            <person name="Kohler A."/>
            <person name="Nagy L.G."/>
            <person name="Floudas D."/>
            <person name="Copeland A."/>
            <person name="Barry K.W."/>
            <person name="Cichocki N."/>
            <person name="Veneault-Fourrey C."/>
            <person name="LaButti K."/>
            <person name="Lindquist E.A."/>
            <person name="Lipzen A."/>
            <person name="Lundell T."/>
            <person name="Morin E."/>
            <person name="Murat C."/>
            <person name="Sun H."/>
            <person name="Tunlid A."/>
            <person name="Henrissat B."/>
            <person name="Grigoriev I.V."/>
            <person name="Hibbett D.S."/>
            <person name="Martin F."/>
            <person name="Nordberg H.P."/>
            <person name="Cantor M.N."/>
            <person name="Hua S.X."/>
        </authorList>
    </citation>
    <scope>NUCLEOTIDE SEQUENCE [LARGE SCALE GENOMIC DNA]</scope>
    <source>
        <strain evidence="2">h7</strain>
    </source>
</reference>
<dbReference type="SUPFAM" id="SSF50475">
    <property type="entry name" value="FMN-binding split barrel"/>
    <property type="match status" value="1"/>
</dbReference>
<dbReference type="InterPro" id="IPR012349">
    <property type="entry name" value="Split_barrel_FMN-bd"/>
</dbReference>
<sequence>MSEREIYEATPRSTVNRLKQRAVYDHETVHAIIDSAPVLHVSFNPTWYDDDPFPTILPMLGCTGSYTPADASETSPPAVYLHGHSASRLMKLPSNPLDDSLPGVPVCVAATHIDGLVLALTPFNHSCNYRSAIVHGWAVPVTDYDEKMYALTLITDSMVPSRWSHTRIPPTEVEMKSTGVIRVNIVSASAKIRAHTAGDDAKDLADTEMRRRVWAGVVPMNVVYGEPVPTAGNLVEEVPRYIEEWRERENDGNVKYSREVASRNAPKK</sequence>
<keyword evidence="2" id="KW-1185">Reference proteome</keyword>
<dbReference type="STRING" id="686832.A0A0C3BLF7"/>
<dbReference type="Pfam" id="PF12900">
    <property type="entry name" value="Pyridox_ox_2"/>
    <property type="match status" value="1"/>
</dbReference>
<dbReference type="OrthoDB" id="444432at2759"/>
<dbReference type="PANTHER" id="PTHR34071">
    <property type="entry name" value="5-NITROIMIDAZOLE ANTIBIOTICS RESISTANCE PROTEIN, NIMA-FAMILY-RELATED PROTEIN-RELATED"/>
    <property type="match status" value="1"/>
</dbReference>
<proteinExistence type="predicted"/>
<accession>A0A0C3BLF7</accession>
<dbReference type="EMBL" id="KN831796">
    <property type="protein sequence ID" value="KIM37535.1"/>
    <property type="molecule type" value="Genomic_DNA"/>
</dbReference>
<protein>
    <recommendedName>
        <fullName evidence="3">Flavin-nucleotide-binding protein</fullName>
    </recommendedName>
</protein>
<dbReference type="InterPro" id="IPR024747">
    <property type="entry name" value="Pyridox_Oxase-rel"/>
</dbReference>
<dbReference type="AlphaFoldDB" id="A0A0C3BLF7"/>
<dbReference type="Gene3D" id="2.30.110.10">
    <property type="entry name" value="Electron Transport, Fmn-binding Protein, Chain A"/>
    <property type="match status" value="1"/>
</dbReference>
<dbReference type="Proteomes" id="UP000053424">
    <property type="component" value="Unassembled WGS sequence"/>
</dbReference>
<evidence type="ECO:0008006" key="3">
    <source>
        <dbReference type="Google" id="ProtNLM"/>
    </source>
</evidence>